<protein>
    <submittedName>
        <fullName evidence="1">Uncharacterized protein</fullName>
    </submittedName>
</protein>
<dbReference type="OrthoDB" id="654004at2"/>
<name>A0A1H4A1P7_9BACT</name>
<evidence type="ECO:0000313" key="1">
    <source>
        <dbReference type="EMBL" id="SEA29959.1"/>
    </source>
</evidence>
<accession>A0A1H4A1P7</accession>
<proteinExistence type="predicted"/>
<gene>
    <name evidence="1" type="ORF">SAMN05660909_01422</name>
</gene>
<reference evidence="2" key="1">
    <citation type="submission" date="2016-10" db="EMBL/GenBank/DDBJ databases">
        <authorList>
            <person name="Varghese N."/>
            <person name="Submissions S."/>
        </authorList>
    </citation>
    <scope>NUCLEOTIDE SEQUENCE [LARGE SCALE GENOMIC DNA]</scope>
    <source>
        <strain evidence="2">DSM 23920</strain>
    </source>
</reference>
<dbReference type="AlphaFoldDB" id="A0A1H4A1P7"/>
<organism evidence="1 2">
    <name type="scientific">Chitinophaga terrae</name>
    <name type="common">ex Kim and Jung 2007</name>
    <dbReference type="NCBI Taxonomy" id="408074"/>
    <lineage>
        <taxon>Bacteria</taxon>
        <taxon>Pseudomonadati</taxon>
        <taxon>Bacteroidota</taxon>
        <taxon>Chitinophagia</taxon>
        <taxon>Chitinophagales</taxon>
        <taxon>Chitinophagaceae</taxon>
        <taxon>Chitinophaga</taxon>
    </lineage>
</organism>
<sequence>MEGNKIFSELGGFVIYEPLFLEKYIADNKVANNDLLSHFTSSNEGDVVTGNGGIIPITGVPPDYYSFKIIEDLPPAYLVESQGWVLQVLSGEFRVTGIGYLTNVAKMTEDKSLSFFVPNGWYKLSITSYLDETGDYTFGLKLTPATGKLVFSGNMETNYGFE</sequence>
<dbReference type="EMBL" id="FNRL01000005">
    <property type="protein sequence ID" value="SEA29959.1"/>
    <property type="molecule type" value="Genomic_DNA"/>
</dbReference>
<dbReference type="Proteomes" id="UP000199656">
    <property type="component" value="Unassembled WGS sequence"/>
</dbReference>
<evidence type="ECO:0000313" key="2">
    <source>
        <dbReference type="Proteomes" id="UP000199656"/>
    </source>
</evidence>
<keyword evidence="2" id="KW-1185">Reference proteome</keyword>
<dbReference type="RefSeq" id="WP_089760090.1">
    <property type="nucleotide sequence ID" value="NZ_BKAT01000013.1"/>
</dbReference>